<name>A0A136IIX8_9PEZI</name>
<gene>
    <name evidence="2" type="ORF">Micbo1qcDRAFT_210370</name>
</gene>
<sequence>MARRPAQHARHGASSLGAARTSTRSEHPLPRSSEEQERELAPEVEEERQLERPDKAEPRDHTINADVVVFIQTGSFTAMSKAFVPVYESLADSSGRKYLPQLRRRRHSYQRPVQWILTSSSASTSAAGTPSTPSSSPLALPAKKQDGSGSKSKPKPKCTLMHMVIISPYEAQGLMDSIKQSRAVTLHLYAPLLNEGFRSLDRLDLYTVPPLPISAVQPLLLDIPVEVKLELDLFARQLYFKTFAEFEALRQYLLAPPPRSLSPPMSPGGSEAGGGSGSDAVARVMDEDLVGLLNIVMTKMRRNCEAIGKTHIGKALDYRLIAKGQFQE</sequence>
<dbReference type="InParanoid" id="A0A136IIX8"/>
<dbReference type="STRING" id="196109.A0A136IIX8"/>
<feature type="region of interest" description="Disordered" evidence="1">
    <location>
        <begin position="1"/>
        <end position="59"/>
    </location>
</feature>
<feature type="compositionally biased region" description="Basic residues" evidence="1">
    <location>
        <begin position="1"/>
        <end position="11"/>
    </location>
</feature>
<dbReference type="AlphaFoldDB" id="A0A136IIX8"/>
<dbReference type="OrthoDB" id="3182339at2759"/>
<reference evidence="3" key="1">
    <citation type="submission" date="2016-02" db="EMBL/GenBank/DDBJ databases">
        <title>Draft genome sequence of Microdochium bolleyi, a fungal endophyte of beachgrass.</title>
        <authorList>
            <consortium name="DOE Joint Genome Institute"/>
            <person name="David A.S."/>
            <person name="May G."/>
            <person name="Haridas S."/>
            <person name="Lim J."/>
            <person name="Wang M."/>
            <person name="Labutti K."/>
            <person name="Lipzen A."/>
            <person name="Barry K."/>
            <person name="Grigoriev I.V."/>
        </authorList>
    </citation>
    <scope>NUCLEOTIDE SEQUENCE [LARGE SCALE GENOMIC DNA]</scope>
    <source>
        <strain evidence="3">J235TASD1</strain>
    </source>
</reference>
<evidence type="ECO:0000313" key="3">
    <source>
        <dbReference type="Proteomes" id="UP000070501"/>
    </source>
</evidence>
<evidence type="ECO:0000256" key="1">
    <source>
        <dbReference type="SAM" id="MobiDB-lite"/>
    </source>
</evidence>
<feature type="region of interest" description="Disordered" evidence="1">
    <location>
        <begin position="120"/>
        <end position="156"/>
    </location>
</feature>
<organism evidence="2 3">
    <name type="scientific">Microdochium bolleyi</name>
    <dbReference type="NCBI Taxonomy" id="196109"/>
    <lineage>
        <taxon>Eukaryota</taxon>
        <taxon>Fungi</taxon>
        <taxon>Dikarya</taxon>
        <taxon>Ascomycota</taxon>
        <taxon>Pezizomycotina</taxon>
        <taxon>Sordariomycetes</taxon>
        <taxon>Xylariomycetidae</taxon>
        <taxon>Xylariales</taxon>
        <taxon>Microdochiaceae</taxon>
        <taxon>Microdochium</taxon>
    </lineage>
</organism>
<evidence type="ECO:0000313" key="2">
    <source>
        <dbReference type="EMBL" id="KXJ84872.1"/>
    </source>
</evidence>
<feature type="compositionally biased region" description="Basic and acidic residues" evidence="1">
    <location>
        <begin position="23"/>
        <end position="59"/>
    </location>
</feature>
<dbReference type="Proteomes" id="UP000070501">
    <property type="component" value="Unassembled WGS sequence"/>
</dbReference>
<feature type="compositionally biased region" description="Low complexity" evidence="1">
    <location>
        <begin position="120"/>
        <end position="151"/>
    </location>
</feature>
<protein>
    <submittedName>
        <fullName evidence="2">Uncharacterized protein</fullName>
    </submittedName>
</protein>
<dbReference type="EMBL" id="KQ964316">
    <property type="protein sequence ID" value="KXJ84872.1"/>
    <property type="molecule type" value="Genomic_DNA"/>
</dbReference>
<proteinExistence type="predicted"/>
<accession>A0A136IIX8</accession>
<keyword evidence="3" id="KW-1185">Reference proteome</keyword>